<evidence type="ECO:0000259" key="3">
    <source>
        <dbReference type="PROSITE" id="PS50887"/>
    </source>
</evidence>
<dbReference type="PANTHER" id="PTHR44757">
    <property type="entry name" value="DIGUANYLATE CYCLASE DGCP"/>
    <property type="match status" value="1"/>
</dbReference>
<dbReference type="SMART" id="SM00091">
    <property type="entry name" value="PAS"/>
    <property type="match status" value="1"/>
</dbReference>
<protein>
    <submittedName>
        <fullName evidence="4">EAL domain-containing protein</fullName>
    </submittedName>
</protein>
<dbReference type="CDD" id="cd00130">
    <property type="entry name" value="PAS"/>
    <property type="match status" value="1"/>
</dbReference>
<evidence type="ECO:0000259" key="1">
    <source>
        <dbReference type="PROSITE" id="PS50112"/>
    </source>
</evidence>
<dbReference type="PROSITE" id="PS50112">
    <property type="entry name" value="PAS"/>
    <property type="match status" value="1"/>
</dbReference>
<dbReference type="RefSeq" id="WP_136990959.1">
    <property type="nucleotide sequence ID" value="NZ_SZPQ01000021.1"/>
</dbReference>
<dbReference type="InterPro" id="IPR035965">
    <property type="entry name" value="PAS-like_dom_sf"/>
</dbReference>
<dbReference type="Pfam" id="PF00563">
    <property type="entry name" value="EAL"/>
    <property type="match status" value="1"/>
</dbReference>
<proteinExistence type="predicted"/>
<feature type="domain" description="PAS" evidence="1">
    <location>
        <begin position="11"/>
        <end position="74"/>
    </location>
</feature>
<evidence type="ECO:0000259" key="2">
    <source>
        <dbReference type="PROSITE" id="PS50883"/>
    </source>
</evidence>
<dbReference type="SUPFAM" id="SSF55073">
    <property type="entry name" value="Nucleotide cyclase"/>
    <property type="match status" value="1"/>
</dbReference>
<accession>A0ABY2SIT8</accession>
<name>A0ABY2SIT8_9HYPH</name>
<evidence type="ECO:0000313" key="5">
    <source>
        <dbReference type="Proteomes" id="UP000305202"/>
    </source>
</evidence>
<feature type="domain" description="GGDEF" evidence="3">
    <location>
        <begin position="162"/>
        <end position="295"/>
    </location>
</feature>
<dbReference type="PANTHER" id="PTHR44757:SF2">
    <property type="entry name" value="BIOFILM ARCHITECTURE MAINTENANCE PROTEIN MBAA"/>
    <property type="match status" value="1"/>
</dbReference>
<keyword evidence="5" id="KW-1185">Reference proteome</keyword>
<dbReference type="SMART" id="SM00267">
    <property type="entry name" value="GGDEF"/>
    <property type="match status" value="1"/>
</dbReference>
<dbReference type="CDD" id="cd01949">
    <property type="entry name" value="GGDEF"/>
    <property type="match status" value="1"/>
</dbReference>
<gene>
    <name evidence="4" type="ORF">FCN80_14890</name>
</gene>
<dbReference type="InterPro" id="IPR035919">
    <property type="entry name" value="EAL_sf"/>
</dbReference>
<reference evidence="4 5" key="1">
    <citation type="submission" date="2019-04" db="EMBL/GenBank/DDBJ databases">
        <authorList>
            <person name="Li M."/>
            <person name="Gao C."/>
        </authorList>
    </citation>
    <scope>NUCLEOTIDE SEQUENCE [LARGE SCALE GENOMIC DNA]</scope>
    <source>
        <strain evidence="4 5">BGMRC 2031</strain>
    </source>
</reference>
<dbReference type="InterPro" id="IPR000160">
    <property type="entry name" value="GGDEF_dom"/>
</dbReference>
<dbReference type="InterPro" id="IPR000014">
    <property type="entry name" value="PAS"/>
</dbReference>
<dbReference type="Gene3D" id="3.20.20.450">
    <property type="entry name" value="EAL domain"/>
    <property type="match status" value="1"/>
</dbReference>
<dbReference type="SMART" id="SM00052">
    <property type="entry name" value="EAL"/>
    <property type="match status" value="1"/>
</dbReference>
<dbReference type="EMBL" id="SZPQ01000021">
    <property type="protein sequence ID" value="TKI05176.1"/>
    <property type="molecule type" value="Genomic_DNA"/>
</dbReference>
<evidence type="ECO:0000313" key="4">
    <source>
        <dbReference type="EMBL" id="TKI05176.1"/>
    </source>
</evidence>
<dbReference type="PROSITE" id="PS50883">
    <property type="entry name" value="EAL"/>
    <property type="match status" value="1"/>
</dbReference>
<dbReference type="Pfam" id="PF08448">
    <property type="entry name" value="PAS_4"/>
    <property type="match status" value="1"/>
</dbReference>
<dbReference type="SUPFAM" id="SSF141868">
    <property type="entry name" value="EAL domain-like"/>
    <property type="match status" value="1"/>
</dbReference>
<dbReference type="NCBIfam" id="TIGR00254">
    <property type="entry name" value="GGDEF"/>
    <property type="match status" value="1"/>
</dbReference>
<dbReference type="InterPro" id="IPR043128">
    <property type="entry name" value="Rev_trsase/Diguanyl_cyclase"/>
</dbReference>
<dbReference type="Pfam" id="PF00990">
    <property type="entry name" value="GGDEF"/>
    <property type="match status" value="1"/>
</dbReference>
<sequence length="565" mass="62478">MFNKLDVCQAVLNALPDATFLKDRQYQLVFLNRKACELFDKPAEELIGQTALDGLEDQLVAHIKERDKYVMETGESLEYEERVRVPGPDNKYVYIMVRISRLILSDLPYLLISLHDITVLRESEAQTRYLAYHDILTGLHNRTALNEQLSHAVALRDDGGQNGGILMLMDLDGFKNINDTYGHPAGDFVLSEFARRLQHVAPQNSLAARMGGDEFALLLDGETRRQDAEHLCQRMIKLTQSPFTLTGASSFVTVSVGVTLITPTDITAGALLRKADAALYDAKHQGKNIYCFYSESLDASLTRKRRMEKALATALSQRTGISCAYQPLVRAADNQIIGVEALARWEDDELGAVSPVQFVPLAEETGLIIPLGKMILRMACREILKYGDLSLSVNVSPVQLRDGAFARMVLELLAEETFPPHRLELELTETAIMNSDANSKEQLAELRQAGVRIALDDFGTGYSSLSLLKDIVVDSVKIDRSFVQFVTQLKDTAAIVTAVSNLGVKLNLEVIAEGVETEEQQQFLVDAGCTQLQGFLFSKPLSQEKLRHILTDCSIAGGAATAEKP</sequence>
<dbReference type="InterPro" id="IPR052155">
    <property type="entry name" value="Biofilm_reg_signaling"/>
</dbReference>
<dbReference type="Gene3D" id="3.30.450.20">
    <property type="entry name" value="PAS domain"/>
    <property type="match status" value="1"/>
</dbReference>
<dbReference type="InterPro" id="IPR029787">
    <property type="entry name" value="Nucleotide_cyclase"/>
</dbReference>
<dbReference type="PROSITE" id="PS50887">
    <property type="entry name" value="GGDEF"/>
    <property type="match status" value="1"/>
</dbReference>
<dbReference type="InterPro" id="IPR013656">
    <property type="entry name" value="PAS_4"/>
</dbReference>
<dbReference type="NCBIfam" id="TIGR00229">
    <property type="entry name" value="sensory_box"/>
    <property type="match status" value="1"/>
</dbReference>
<organism evidence="4 5">
    <name type="scientific">Martelella alba</name>
    <dbReference type="NCBI Taxonomy" id="2590451"/>
    <lineage>
        <taxon>Bacteria</taxon>
        <taxon>Pseudomonadati</taxon>
        <taxon>Pseudomonadota</taxon>
        <taxon>Alphaproteobacteria</taxon>
        <taxon>Hyphomicrobiales</taxon>
        <taxon>Aurantimonadaceae</taxon>
        <taxon>Martelella</taxon>
    </lineage>
</organism>
<dbReference type="CDD" id="cd01948">
    <property type="entry name" value="EAL"/>
    <property type="match status" value="1"/>
</dbReference>
<dbReference type="InterPro" id="IPR001633">
    <property type="entry name" value="EAL_dom"/>
</dbReference>
<dbReference type="Gene3D" id="3.30.70.270">
    <property type="match status" value="1"/>
</dbReference>
<feature type="domain" description="EAL" evidence="2">
    <location>
        <begin position="304"/>
        <end position="554"/>
    </location>
</feature>
<dbReference type="SUPFAM" id="SSF55785">
    <property type="entry name" value="PYP-like sensor domain (PAS domain)"/>
    <property type="match status" value="1"/>
</dbReference>
<dbReference type="Proteomes" id="UP000305202">
    <property type="component" value="Unassembled WGS sequence"/>
</dbReference>
<comment type="caution">
    <text evidence="4">The sequence shown here is derived from an EMBL/GenBank/DDBJ whole genome shotgun (WGS) entry which is preliminary data.</text>
</comment>